<dbReference type="AlphaFoldDB" id="A0A7V8FWJ3"/>
<reference evidence="3" key="1">
    <citation type="journal article" date="2020" name="MBio">
        <title>Horizontal gene transfer to a defensive symbiont with a reduced genome amongst a multipartite beetle microbiome.</title>
        <authorList>
            <person name="Waterworth S.C."/>
            <person name="Florez L.V."/>
            <person name="Rees E.R."/>
            <person name="Hertweck C."/>
            <person name="Kaltenpoth M."/>
            <person name="Kwan J.C."/>
        </authorList>
    </citation>
    <scope>NUCLEOTIDE SEQUENCE [LARGE SCALE GENOMIC DNA]</scope>
</reference>
<proteinExistence type="predicted"/>
<evidence type="ECO:0000313" key="2">
    <source>
        <dbReference type="EMBL" id="KAF1043427.1"/>
    </source>
</evidence>
<sequence length="302" mass="31514">MGWAALAKAAMDFTGSYLQARTQHSISLAQGIMDDANTYSQNLVNNANADAANLTRQGQNKVAAAEASLGNAQRSISNQNKLNAAGSQLNTQAQNFARLQDQMTRGGLEDSLRASEQMGALHAQQAASGTGGASAAMMHATLALSVARQNTSRDNNQQYTTYDMQQQRMGLIQNTIGSLDEGQTFAPIDYNVNVAPLVQSPLRMDQFAGSAVSQAWVGMLGKDAGSLTQSIGSWSSGSSGSSSVQTSNSINYNDGWSNFSTQNFSSNPGLGSGTYDLGSSGSSGSFFSSESFKGGSSGFSLS</sequence>
<dbReference type="InterPro" id="IPR038996">
    <property type="entry name" value="Gp14"/>
</dbReference>
<evidence type="ECO:0008006" key="4">
    <source>
        <dbReference type="Google" id="ProtNLM"/>
    </source>
</evidence>
<dbReference type="Pfam" id="PF24072">
    <property type="entry name" value="T7_gp14"/>
    <property type="match status" value="1"/>
</dbReference>
<dbReference type="EMBL" id="WNDX01000060">
    <property type="protein sequence ID" value="KAF1043427.1"/>
    <property type="molecule type" value="Genomic_DNA"/>
</dbReference>
<comment type="caution">
    <text evidence="2">The sequence shown here is derived from an EMBL/GenBank/DDBJ whole genome shotgun (WGS) entry which is preliminary data.</text>
</comment>
<evidence type="ECO:0000256" key="1">
    <source>
        <dbReference type="SAM" id="MobiDB-lite"/>
    </source>
</evidence>
<gene>
    <name evidence="2" type="ORF">GAK35_02211</name>
</gene>
<dbReference type="Proteomes" id="UP000462435">
    <property type="component" value="Unassembled WGS sequence"/>
</dbReference>
<organism evidence="2 3">
    <name type="scientific">Herbaspirillum frisingense</name>
    <dbReference type="NCBI Taxonomy" id="92645"/>
    <lineage>
        <taxon>Bacteria</taxon>
        <taxon>Pseudomonadati</taxon>
        <taxon>Pseudomonadota</taxon>
        <taxon>Betaproteobacteria</taxon>
        <taxon>Burkholderiales</taxon>
        <taxon>Oxalobacteraceae</taxon>
        <taxon>Herbaspirillum</taxon>
    </lineage>
</organism>
<name>A0A7V8FWJ3_9BURK</name>
<feature type="region of interest" description="Disordered" evidence="1">
    <location>
        <begin position="279"/>
        <end position="302"/>
    </location>
</feature>
<evidence type="ECO:0000313" key="3">
    <source>
        <dbReference type="Proteomes" id="UP000462435"/>
    </source>
</evidence>
<protein>
    <recommendedName>
        <fullName evidence="4">Internal virion protein</fullName>
    </recommendedName>
</protein>
<accession>A0A7V8FWJ3</accession>